<dbReference type="Proteomes" id="UP000783796">
    <property type="component" value="Unassembled WGS sequence"/>
</dbReference>
<evidence type="ECO:0000313" key="2">
    <source>
        <dbReference type="Proteomes" id="UP000783796"/>
    </source>
</evidence>
<evidence type="ECO:0000313" key="1">
    <source>
        <dbReference type="EMBL" id="MBU3838087.1"/>
    </source>
</evidence>
<name>A0A948TBU1_9BACT</name>
<proteinExistence type="predicted"/>
<comment type="caution">
    <text evidence="1">The sequence shown here is derived from an EMBL/GenBank/DDBJ whole genome shotgun (WGS) entry which is preliminary data.</text>
</comment>
<sequence>MTKKKDRTIISELCGDAYCDRADKLSVLAAALDFVSKGTKHRTDAIVIIKGCCPYYFDNDDSEHFDNTYEKIEDYYDKQH</sequence>
<reference evidence="1" key="2">
    <citation type="submission" date="2021-04" db="EMBL/GenBank/DDBJ databases">
        <authorList>
            <person name="Gilroy R."/>
        </authorList>
    </citation>
    <scope>NUCLEOTIDE SEQUENCE</scope>
    <source>
        <strain evidence="1">G4-2901</strain>
    </source>
</reference>
<organism evidence="1 2">
    <name type="scientific">Candidatus Phocaeicola faecigallinarum</name>
    <dbReference type="NCBI Taxonomy" id="2838732"/>
    <lineage>
        <taxon>Bacteria</taxon>
        <taxon>Pseudomonadati</taxon>
        <taxon>Bacteroidota</taxon>
        <taxon>Bacteroidia</taxon>
        <taxon>Bacteroidales</taxon>
        <taxon>Bacteroidaceae</taxon>
        <taxon>Phocaeicola</taxon>
    </lineage>
</organism>
<protein>
    <submittedName>
        <fullName evidence="1">Uncharacterized protein</fullName>
    </submittedName>
</protein>
<dbReference type="EMBL" id="JAHLFW010000063">
    <property type="protein sequence ID" value="MBU3838087.1"/>
    <property type="molecule type" value="Genomic_DNA"/>
</dbReference>
<gene>
    <name evidence="1" type="ORF">H9777_07190</name>
</gene>
<reference evidence="1" key="1">
    <citation type="journal article" date="2021" name="PeerJ">
        <title>Extensive microbial diversity within the chicken gut microbiome revealed by metagenomics and culture.</title>
        <authorList>
            <person name="Gilroy R."/>
            <person name="Ravi A."/>
            <person name="Getino M."/>
            <person name="Pursley I."/>
            <person name="Horton D.L."/>
            <person name="Alikhan N.F."/>
            <person name="Baker D."/>
            <person name="Gharbi K."/>
            <person name="Hall N."/>
            <person name="Watson M."/>
            <person name="Adriaenssens E.M."/>
            <person name="Foster-Nyarko E."/>
            <person name="Jarju S."/>
            <person name="Secka A."/>
            <person name="Antonio M."/>
            <person name="Oren A."/>
            <person name="Chaudhuri R.R."/>
            <person name="La Ragione R."/>
            <person name="Hildebrand F."/>
            <person name="Pallen M.J."/>
        </authorList>
    </citation>
    <scope>NUCLEOTIDE SEQUENCE</scope>
    <source>
        <strain evidence="1">G4-2901</strain>
    </source>
</reference>
<dbReference type="AlphaFoldDB" id="A0A948TBU1"/>
<accession>A0A948TBU1</accession>